<reference evidence="2" key="1">
    <citation type="submission" date="2019-12" db="EMBL/GenBank/DDBJ databases">
        <title>Genome sequencing and annotation of Brassica cretica.</title>
        <authorList>
            <person name="Studholme D.J."/>
            <person name="Sarris P.F."/>
        </authorList>
    </citation>
    <scope>NUCLEOTIDE SEQUENCE</scope>
    <source>
        <strain evidence="2">PFS-102/07</strain>
        <tissue evidence="2">Leaf</tissue>
    </source>
</reference>
<accession>A0A8S9KB91</accession>
<protein>
    <submittedName>
        <fullName evidence="2">Uncharacterized protein</fullName>
    </submittedName>
</protein>
<name>A0A8S9KB91_BRACR</name>
<organism evidence="2">
    <name type="scientific">Brassica cretica</name>
    <name type="common">Mustard</name>
    <dbReference type="NCBI Taxonomy" id="69181"/>
    <lineage>
        <taxon>Eukaryota</taxon>
        <taxon>Viridiplantae</taxon>
        <taxon>Streptophyta</taxon>
        <taxon>Embryophyta</taxon>
        <taxon>Tracheophyta</taxon>
        <taxon>Spermatophyta</taxon>
        <taxon>Magnoliopsida</taxon>
        <taxon>eudicotyledons</taxon>
        <taxon>Gunneridae</taxon>
        <taxon>Pentapetalae</taxon>
        <taxon>rosids</taxon>
        <taxon>malvids</taxon>
        <taxon>Brassicales</taxon>
        <taxon>Brassicaceae</taxon>
        <taxon>Brassiceae</taxon>
        <taxon>Brassica</taxon>
    </lineage>
</organism>
<feature type="region of interest" description="Disordered" evidence="1">
    <location>
        <begin position="51"/>
        <end position="158"/>
    </location>
</feature>
<proteinExistence type="predicted"/>
<sequence>MHPSPTHRHNKIHKESESINSRRFDFHRKRGHHFAFVADRYGERGLVILSRVSHRERDSGGVIEESHRPPSRRATERDADCFIIEERSLHRRGEIMKQRGSRRGEMTKQRQRDHESEASSSKRDQEREAESPTDSSIIRRREKRPEVSKSKSIDFISR</sequence>
<dbReference type="AlphaFoldDB" id="A0A8S9KB91"/>
<dbReference type="EMBL" id="QGKY02000190">
    <property type="protein sequence ID" value="KAF2590818.1"/>
    <property type="molecule type" value="Genomic_DNA"/>
</dbReference>
<feature type="compositionally biased region" description="Basic residues" evidence="1">
    <location>
        <begin position="1"/>
        <end position="12"/>
    </location>
</feature>
<evidence type="ECO:0000313" key="2">
    <source>
        <dbReference type="EMBL" id="KAF2590818.1"/>
    </source>
</evidence>
<feature type="compositionally biased region" description="Basic and acidic residues" evidence="1">
    <location>
        <begin position="137"/>
        <end position="158"/>
    </location>
</feature>
<feature type="region of interest" description="Disordered" evidence="1">
    <location>
        <begin position="1"/>
        <end position="21"/>
    </location>
</feature>
<evidence type="ECO:0000256" key="1">
    <source>
        <dbReference type="SAM" id="MobiDB-lite"/>
    </source>
</evidence>
<feature type="compositionally biased region" description="Basic and acidic residues" evidence="1">
    <location>
        <begin position="53"/>
        <end position="130"/>
    </location>
</feature>
<comment type="caution">
    <text evidence="2">The sequence shown here is derived from an EMBL/GenBank/DDBJ whole genome shotgun (WGS) entry which is preliminary data.</text>
</comment>
<gene>
    <name evidence="2" type="ORF">F2Q70_00039644</name>
</gene>